<keyword evidence="4" id="KW-1015">Disulfide bond</keyword>
<keyword evidence="2" id="KW-0899">Viral immunoevasion</keyword>
<reference evidence="13" key="1">
    <citation type="submission" date="2021-03" db="EMBL/GenBank/DDBJ databases">
        <authorList>
            <person name="Bekaert M."/>
        </authorList>
    </citation>
    <scope>NUCLEOTIDE SEQUENCE</scope>
</reference>
<evidence type="ECO:0000259" key="12">
    <source>
        <dbReference type="PROSITE" id="PS50835"/>
    </source>
</evidence>
<feature type="domain" description="Ig-like" evidence="12">
    <location>
        <begin position="701"/>
        <end position="799"/>
    </location>
</feature>
<evidence type="ECO:0000256" key="5">
    <source>
        <dbReference type="ARBA" id="ARBA00023180"/>
    </source>
</evidence>
<evidence type="ECO:0000256" key="1">
    <source>
        <dbReference type="ARBA" id="ARBA00022518"/>
    </source>
</evidence>
<evidence type="ECO:0000256" key="8">
    <source>
        <dbReference type="ARBA" id="ARBA00038761"/>
    </source>
</evidence>
<feature type="domain" description="Ig-like" evidence="12">
    <location>
        <begin position="607"/>
        <end position="691"/>
    </location>
</feature>
<evidence type="ECO:0000256" key="11">
    <source>
        <dbReference type="SAM" id="Phobius"/>
    </source>
</evidence>
<evidence type="ECO:0000313" key="14">
    <source>
        <dbReference type="Proteomes" id="UP000683360"/>
    </source>
</evidence>
<evidence type="ECO:0000256" key="6">
    <source>
        <dbReference type="ARBA" id="ARBA00023258"/>
    </source>
</evidence>
<organism evidence="13 14">
    <name type="scientific">Mytilus edulis</name>
    <name type="common">Blue mussel</name>
    <dbReference type="NCBI Taxonomy" id="6550"/>
    <lineage>
        <taxon>Eukaryota</taxon>
        <taxon>Metazoa</taxon>
        <taxon>Spiralia</taxon>
        <taxon>Lophotrochozoa</taxon>
        <taxon>Mollusca</taxon>
        <taxon>Bivalvia</taxon>
        <taxon>Autobranchia</taxon>
        <taxon>Pteriomorphia</taxon>
        <taxon>Mytilida</taxon>
        <taxon>Mytiloidea</taxon>
        <taxon>Mytilidae</taxon>
        <taxon>Mytilinae</taxon>
        <taxon>Mytilus</taxon>
    </lineage>
</organism>
<dbReference type="InterPro" id="IPR003599">
    <property type="entry name" value="Ig_sub"/>
</dbReference>
<name>A0A8S3VPD5_MYTED</name>
<dbReference type="InterPro" id="IPR013783">
    <property type="entry name" value="Ig-like_fold"/>
</dbReference>
<keyword evidence="14" id="KW-1185">Reference proteome</keyword>
<keyword evidence="11" id="KW-1133">Transmembrane helix</keyword>
<proteinExistence type="predicted"/>
<evidence type="ECO:0000256" key="7">
    <source>
        <dbReference type="ARBA" id="ARBA00023319"/>
    </source>
</evidence>
<keyword evidence="2" id="KW-0945">Host-virus interaction</keyword>
<comment type="function">
    <text evidence="10">Counteracts the antiviral effects of host IFN-alpha/beta and key IFN-inducible proteins involved in viral RNA degradation suxh as host OAS1. Acts as a soluble IFN-alpha receptor and thus inhibits the interaction between host IFN-alpha and its receptor.</text>
</comment>
<dbReference type="Gene3D" id="2.60.40.10">
    <property type="entry name" value="Immunoglobulins"/>
    <property type="match status" value="2"/>
</dbReference>
<comment type="caution">
    <text evidence="13">The sequence shown here is derived from an EMBL/GenBank/DDBJ whole genome shotgun (WGS) entry which is preliminary data.</text>
</comment>
<keyword evidence="5" id="KW-0325">Glycoprotein</keyword>
<keyword evidence="6" id="KW-0922">Interferon antiviral system evasion</keyword>
<protein>
    <recommendedName>
        <fullName evidence="9">Soluble interferon alpha/beta receptor OPG204</fullName>
    </recommendedName>
</protein>
<dbReference type="OrthoDB" id="6171746at2759"/>
<sequence length="1032" mass="117898">MVAIEKEGRLTPPVRIGRNIHPKAYQVPHSRIDAHKTSYLPQTRALRCLLQKRDGIRKNSYKLKGETISITDQYPKSVVDKRKSLIPLLKKAREADVKAVLIRDKLVIGDVVYSGGPIEVAIENAKKRKLKKQTSESVNIENDTVAAGSEIHKECWINNTCDVEIDEFICKAIPLSKKKYKQGCGLFVMIKKSIASYVKIIEISYETFVWMKISKELTGTENDYIICNVYLPPYRSSFFKVHDVDLFYELEAQIIKYSDECPNIFVFGDFNARTAHLNDFVENDLLHDSILDRVGELFAYVADETLPDRSNPDPGTNDYGTKLINLCKCSGLRILNGRHEGSLANDYTYSGPKGMSVIDYLLTRSSNFDIVSKFITCNFTTYSDHAPLHIQFKTNFSIKCNGVQSNFVDAEASKFFRWNEEYKDMCRNALLINSDNIKSTLQNIEAESQDEMDSCVNDFTHQFIDIMAPFFQQSQKSVSDSKEHNRRPEMPDNVCIFEELDMDITIDELIKAIHDLKREKSHGPDGFCVLHTKLPCNYVNFKLFTGAFINRVSVCSLVMELFAVILVVGVLPDFIGGTCISKNDSVKEDFKIFDENQIADFDYAQFGKSKTIDCCAHNVSRILWYFWNKQYPEWRLFPWEPYCSICDNRPKLEDNNQTLVLMETGNGDSGIYRCIAMSENNSIAEHNTTIEVFSCTERQTPLYIAPQDKYASIGDTVTFSCAGDFGCTIDKFRQVEWYDENYDFINNSRYSNSYAEKYGETYVEVNLTITDIRESDFNKTFICLVSSTSDYQYFEVQILKKRTPVTIINTTTTKKMNLPAGVIVAIIASGMVIVIGLLLLLFRPRVMLFILSRIPCGHLADKGNKDYHALILHEDECEDRKLAEQLKIRLEEDAYSVIMSADVPGGQDILRTLGEFCQKSGSLIIIYPTKACSEIFQREIAAQNYFKPSLITVIKQRGIENRVKALEDRGLRKITWPDKGVFSLFEETNFYSKLKLRMPRRSSGITRCCTCCKSNASAYSEYISEQSYSTKF</sequence>
<dbReference type="PROSITE" id="PS50835">
    <property type="entry name" value="IG_LIKE"/>
    <property type="match status" value="2"/>
</dbReference>
<keyword evidence="11" id="KW-0812">Transmembrane</keyword>
<dbReference type="EMBL" id="CAJPWZ010003286">
    <property type="protein sequence ID" value="CAG2255834.1"/>
    <property type="molecule type" value="Genomic_DNA"/>
</dbReference>
<evidence type="ECO:0000256" key="3">
    <source>
        <dbReference type="ARBA" id="ARBA00022830"/>
    </source>
</evidence>
<gene>
    <name evidence="13" type="ORF">MEDL_67235</name>
</gene>
<keyword evidence="11" id="KW-0472">Membrane</keyword>
<evidence type="ECO:0000256" key="2">
    <source>
        <dbReference type="ARBA" id="ARBA00022632"/>
    </source>
</evidence>
<dbReference type="AlphaFoldDB" id="A0A8S3VPD5"/>
<dbReference type="SMART" id="SM00409">
    <property type="entry name" value="IG"/>
    <property type="match status" value="2"/>
</dbReference>
<evidence type="ECO:0000256" key="9">
    <source>
        <dbReference type="ARBA" id="ARBA00041012"/>
    </source>
</evidence>
<dbReference type="SUPFAM" id="SSF56219">
    <property type="entry name" value="DNase I-like"/>
    <property type="match status" value="1"/>
</dbReference>
<keyword evidence="7" id="KW-0393">Immunoglobulin domain</keyword>
<comment type="subunit">
    <text evidence="8">Interacts with host IFNA1.</text>
</comment>
<dbReference type="SUPFAM" id="SSF48726">
    <property type="entry name" value="Immunoglobulin"/>
    <property type="match status" value="2"/>
</dbReference>
<evidence type="ECO:0000256" key="10">
    <source>
        <dbReference type="ARBA" id="ARBA00045444"/>
    </source>
</evidence>
<evidence type="ECO:0000313" key="13">
    <source>
        <dbReference type="EMBL" id="CAG2255834.1"/>
    </source>
</evidence>
<dbReference type="PANTHER" id="PTHR11890">
    <property type="entry name" value="INTERLEUKIN-1 RECEPTOR FAMILY MEMBER"/>
    <property type="match status" value="1"/>
</dbReference>
<dbReference type="InterPro" id="IPR036691">
    <property type="entry name" value="Endo/exonu/phosph_ase_sf"/>
</dbReference>
<dbReference type="Proteomes" id="UP000683360">
    <property type="component" value="Unassembled WGS sequence"/>
</dbReference>
<dbReference type="InterPro" id="IPR015621">
    <property type="entry name" value="IL-1_rcpt_fam"/>
</dbReference>
<dbReference type="Gene3D" id="3.60.10.10">
    <property type="entry name" value="Endonuclease/exonuclease/phosphatase"/>
    <property type="match status" value="1"/>
</dbReference>
<feature type="transmembrane region" description="Helical" evidence="11">
    <location>
        <begin position="818"/>
        <end position="842"/>
    </location>
</feature>
<dbReference type="InterPro" id="IPR007110">
    <property type="entry name" value="Ig-like_dom"/>
</dbReference>
<accession>A0A8S3VPD5</accession>
<keyword evidence="1" id="KW-0244">Early protein</keyword>
<dbReference type="GO" id="GO:0039502">
    <property type="term" value="P:symbiont-mediated suppression of host type I interferon-mediated signaling pathway"/>
    <property type="evidence" value="ECO:0007669"/>
    <property type="project" value="UniProtKB-KW"/>
</dbReference>
<dbReference type="PANTHER" id="PTHR11890:SF44">
    <property type="entry name" value="X-LINKED INTERLEUKIN-1 RECEPTOR ACCESSORY PROTEIN-LIKE 2"/>
    <property type="match status" value="1"/>
</dbReference>
<evidence type="ECO:0000256" key="4">
    <source>
        <dbReference type="ARBA" id="ARBA00023157"/>
    </source>
</evidence>
<keyword evidence="2" id="KW-1090">Inhibition of host innate immune response by virus</keyword>
<dbReference type="InterPro" id="IPR036179">
    <property type="entry name" value="Ig-like_dom_sf"/>
</dbReference>
<keyword evidence="3" id="KW-1114">Inhibition of host interferon signaling pathway by virus</keyword>